<dbReference type="OrthoDB" id="1617351at2759"/>
<dbReference type="Pfam" id="PF13976">
    <property type="entry name" value="gag_pre-integrs"/>
    <property type="match status" value="1"/>
</dbReference>
<name>A0A9W7HN22_HIBTR</name>
<reference evidence="2" key="1">
    <citation type="submission" date="2023-05" db="EMBL/GenBank/DDBJ databases">
        <title>Genome and transcriptome analyses reveal genes involved in the formation of fine ridges on petal epidermal cells in Hibiscus trionum.</title>
        <authorList>
            <person name="Koshimizu S."/>
            <person name="Masuda S."/>
            <person name="Ishii T."/>
            <person name="Shirasu K."/>
            <person name="Hoshino A."/>
            <person name="Arita M."/>
        </authorList>
    </citation>
    <scope>NUCLEOTIDE SEQUENCE</scope>
    <source>
        <strain evidence="2">Hamamatsu line</strain>
    </source>
</reference>
<dbReference type="InterPro" id="IPR054722">
    <property type="entry name" value="PolX-like_BBD"/>
</dbReference>
<evidence type="ECO:0000259" key="1">
    <source>
        <dbReference type="PROSITE" id="PS50994"/>
    </source>
</evidence>
<evidence type="ECO:0000313" key="3">
    <source>
        <dbReference type="Proteomes" id="UP001165190"/>
    </source>
</evidence>
<dbReference type="Pfam" id="PF03732">
    <property type="entry name" value="Retrotrans_gag"/>
    <property type="match status" value="1"/>
</dbReference>
<accession>A0A9W7HN22</accession>
<feature type="domain" description="Integrase catalytic" evidence="1">
    <location>
        <begin position="541"/>
        <end position="704"/>
    </location>
</feature>
<dbReference type="SUPFAM" id="SSF53098">
    <property type="entry name" value="Ribonuclease H-like"/>
    <property type="match status" value="1"/>
</dbReference>
<dbReference type="GO" id="GO:0003676">
    <property type="term" value="F:nucleic acid binding"/>
    <property type="evidence" value="ECO:0007669"/>
    <property type="project" value="InterPro"/>
</dbReference>
<dbReference type="EMBL" id="BSYR01000017">
    <property type="protein sequence ID" value="GMI80439.1"/>
    <property type="molecule type" value="Genomic_DNA"/>
</dbReference>
<dbReference type="Gene3D" id="3.30.420.10">
    <property type="entry name" value="Ribonuclease H-like superfamily/Ribonuclease H"/>
    <property type="match status" value="1"/>
</dbReference>
<dbReference type="InterPro" id="IPR057670">
    <property type="entry name" value="SH3_retrovirus"/>
</dbReference>
<dbReference type="InterPro" id="IPR001584">
    <property type="entry name" value="Integrase_cat-core"/>
</dbReference>
<sequence length="993" mass="110895">MVNLNDQFDDGGNPYYLHQSDNLGMVLVLQPLTKDNYNSWRRSMVMALSAKNKLGFVDGSISAPPLLPAKKFSAWTRANNLVNSWLLNDVSKEIVASLLYHSTAAEIWKDLEDRFQQMNGPRLFHLKKKIGELVQGSSSVTVYYTQLKILWDELMSAKSVCSCSTCTCGGVKKMVDDSQKEQTIQFLMGLNDSFSHIRGQILLVDPFPSLSKVFSWVVQEENHRSILVSKPAIEAAFAVKAVSKKSRPQCSHCNMLGHTRDKCYKLNGYPPGYNVRSRQSHPHTAHSNVVKDSESLSVAAPGDSLTPHQCQQLIAMLSTQLQAASTLDIPYSSINLTMQGKILAYINSLHFSDSKSPWIIDSGASRHICYEKELFESLNPITGGSILLPDKSVISVEFSGTVRLSPNLVLKSVLFVPEFRFNLLAVSALVKDSDLRVLFCNSQCVIQDLQQVVGKGELFQGLYLLRLPDATAHSLVANADSCVNSVCLASWHERLGHPSSHVLHLLKNVVSPCNINKADLPCSICPLAKQHRLPFPSSTSRAECPFALFHCDVWGPFKVSTYNKHRFFLTLVDDYSRCTWTFLLQHKSDVISIVPSFIKMVKTQFGYDLKVFRSDNAPELRFTDLFASLGIIHHFSCVETPQQNAVVERKHQYLLAVARALFFQSRISERFWGDCVLTATFLINRLPSPLLGGKSPFEILHNRPPDYQSLRVFGCLCFVSTLRAHRDKFSERALPGVFIGYAPGMKGYKIYILKTRSIVVSRDVVFHEEIFPFHTLTNFEAVVDPFPDVSLPNGVSVSIPDPSSQFNLHRVPSRVQDAEIIVENTTPVEPLVDNASVVNSHAELIVPSLVEPVIESTTEPIVEDEPDTVLTGDTEPIVEPIISSDHVSPIEVTSDVASTVVPAQHIGPIEQPRRSVRVARKPSYLHNYYCNATSSCSYPIEDYLPHQLSSSYAAFLANLSTTNEPSFYHQAVKVPEWRAAMQDELRAMENLHT</sequence>
<dbReference type="PANTHER" id="PTHR37610:SF97">
    <property type="entry name" value="RETROTRANSPOSON GAG DOMAIN-CONTAINING PROTEIN"/>
    <property type="match status" value="1"/>
</dbReference>
<dbReference type="Pfam" id="PF25597">
    <property type="entry name" value="SH3_retrovirus"/>
    <property type="match status" value="1"/>
</dbReference>
<keyword evidence="3" id="KW-1185">Reference proteome</keyword>
<evidence type="ECO:0000313" key="2">
    <source>
        <dbReference type="EMBL" id="GMI80439.1"/>
    </source>
</evidence>
<dbReference type="InterPro" id="IPR012337">
    <property type="entry name" value="RNaseH-like_sf"/>
</dbReference>
<dbReference type="Pfam" id="PF22936">
    <property type="entry name" value="Pol_BBD"/>
    <property type="match status" value="1"/>
</dbReference>
<protein>
    <recommendedName>
        <fullName evidence="1">Integrase catalytic domain-containing protein</fullName>
    </recommendedName>
</protein>
<organism evidence="2 3">
    <name type="scientific">Hibiscus trionum</name>
    <name type="common">Flower of an hour</name>
    <dbReference type="NCBI Taxonomy" id="183268"/>
    <lineage>
        <taxon>Eukaryota</taxon>
        <taxon>Viridiplantae</taxon>
        <taxon>Streptophyta</taxon>
        <taxon>Embryophyta</taxon>
        <taxon>Tracheophyta</taxon>
        <taxon>Spermatophyta</taxon>
        <taxon>Magnoliopsida</taxon>
        <taxon>eudicotyledons</taxon>
        <taxon>Gunneridae</taxon>
        <taxon>Pentapetalae</taxon>
        <taxon>rosids</taxon>
        <taxon>malvids</taxon>
        <taxon>Malvales</taxon>
        <taxon>Malvaceae</taxon>
        <taxon>Malvoideae</taxon>
        <taxon>Hibiscus</taxon>
    </lineage>
</organism>
<proteinExistence type="predicted"/>
<dbReference type="AlphaFoldDB" id="A0A9W7HN22"/>
<dbReference type="PROSITE" id="PS50994">
    <property type="entry name" value="INTEGRASE"/>
    <property type="match status" value="1"/>
</dbReference>
<dbReference type="InterPro" id="IPR036397">
    <property type="entry name" value="RNaseH_sf"/>
</dbReference>
<comment type="caution">
    <text evidence="2">The sequence shown here is derived from an EMBL/GenBank/DDBJ whole genome shotgun (WGS) entry which is preliminary data.</text>
</comment>
<dbReference type="InterPro" id="IPR025724">
    <property type="entry name" value="GAG-pre-integrase_dom"/>
</dbReference>
<dbReference type="InterPro" id="IPR005162">
    <property type="entry name" value="Retrotrans_gag_dom"/>
</dbReference>
<dbReference type="Pfam" id="PF14244">
    <property type="entry name" value="Retrotran_gag_3"/>
    <property type="match status" value="1"/>
</dbReference>
<dbReference type="PANTHER" id="PTHR37610">
    <property type="entry name" value="CCHC-TYPE DOMAIN-CONTAINING PROTEIN"/>
    <property type="match status" value="1"/>
</dbReference>
<dbReference type="InterPro" id="IPR029472">
    <property type="entry name" value="Copia-like_N"/>
</dbReference>
<dbReference type="Proteomes" id="UP001165190">
    <property type="component" value="Unassembled WGS sequence"/>
</dbReference>
<gene>
    <name evidence="2" type="ORF">HRI_001713200</name>
</gene>
<dbReference type="GO" id="GO:0015074">
    <property type="term" value="P:DNA integration"/>
    <property type="evidence" value="ECO:0007669"/>
    <property type="project" value="InterPro"/>
</dbReference>